<evidence type="ECO:0000259" key="2">
    <source>
        <dbReference type="SMART" id="SM00743"/>
    </source>
</evidence>
<keyword evidence="4" id="KW-1185">Reference proteome</keyword>
<dbReference type="Pfam" id="PF05641">
    <property type="entry name" value="Agenet"/>
    <property type="match status" value="1"/>
</dbReference>
<dbReference type="EMBL" id="JAJJMA010191311">
    <property type="protein sequence ID" value="MCL7038509.1"/>
    <property type="molecule type" value="Genomic_DNA"/>
</dbReference>
<dbReference type="InterPro" id="IPR014002">
    <property type="entry name" value="Agenet_dom_plant"/>
</dbReference>
<feature type="domain" description="Agenet" evidence="2">
    <location>
        <begin position="7"/>
        <end position="71"/>
    </location>
</feature>
<feature type="domain" description="Agenet" evidence="2">
    <location>
        <begin position="109"/>
        <end position="169"/>
    </location>
</feature>
<evidence type="ECO:0000313" key="3">
    <source>
        <dbReference type="EMBL" id="MCL7038509.1"/>
    </source>
</evidence>
<feature type="region of interest" description="Disordered" evidence="1">
    <location>
        <begin position="262"/>
        <end position="286"/>
    </location>
</feature>
<dbReference type="PANTHER" id="PTHR36805">
    <property type="entry name" value="AGENET DOMAIN-CONTAINING PROTEIN"/>
    <property type="match status" value="1"/>
</dbReference>
<dbReference type="PANTHER" id="PTHR36805:SF7">
    <property type="entry name" value="AGENET DOMAIN-CONTAINING PROTEIN"/>
    <property type="match status" value="1"/>
</dbReference>
<accession>A0AA41VB56</accession>
<feature type="compositionally biased region" description="Polar residues" evidence="1">
    <location>
        <begin position="275"/>
        <end position="286"/>
    </location>
</feature>
<gene>
    <name evidence="3" type="ORF">MKW94_022173</name>
</gene>
<feature type="region of interest" description="Disordered" evidence="1">
    <location>
        <begin position="300"/>
        <end position="360"/>
    </location>
</feature>
<sequence length="460" mass="51382">MKFVDNLPFEVGQLVESKSFLEGYRGAWFRCKIKDHKKRCGEHSVALEYSDFPDEKITWINLYRLSPAERNLVSKRKYLMLRPSYPQIYHQNQIPDAGDISEIIAIVDGTWKVGDMVDWFKDDCYWSACITNVQDEENIQIQIPEHPVGEGGSYAVRSKDLRPSLNWTPELGWTVPISEIGTTSCSSVRLVQPKNPGFVKNNDSGTSEKSSLKFSSASVSSYSVAASLPPEILLNSSVSKIKKSIAEPSKLSSHSLETGIMKKHSGDVLSKQKTETSSIKNDGTQMTSFSDRVSVKCLDKHSGDIPSKQSIKNDGTEYTRLSDSVSVKRLDEHSGDMPSKRKNESSSTKNDDTEMTSFSDKRLDKCESVSAGNVASREQYNSCGSLKRLRKSETELNSTFSESIESSIMDLEELVNKVIWLKGALHKGAENSNTMKPSWKFLETRTFTASGLEVEDETQG</sequence>
<protein>
    <recommendedName>
        <fullName evidence="2">Agenet domain-containing protein</fullName>
    </recommendedName>
</protein>
<feature type="compositionally biased region" description="Basic and acidic residues" evidence="1">
    <location>
        <begin position="326"/>
        <end position="352"/>
    </location>
</feature>
<reference evidence="3" key="1">
    <citation type="submission" date="2022-03" db="EMBL/GenBank/DDBJ databases">
        <title>A functionally conserved STORR gene fusion in Papaver species that diverged 16.8 million years ago.</title>
        <authorList>
            <person name="Catania T."/>
        </authorList>
    </citation>
    <scope>NUCLEOTIDE SEQUENCE</scope>
    <source>
        <strain evidence="3">S-191538</strain>
    </source>
</reference>
<organism evidence="3 4">
    <name type="scientific">Papaver nudicaule</name>
    <name type="common">Iceland poppy</name>
    <dbReference type="NCBI Taxonomy" id="74823"/>
    <lineage>
        <taxon>Eukaryota</taxon>
        <taxon>Viridiplantae</taxon>
        <taxon>Streptophyta</taxon>
        <taxon>Embryophyta</taxon>
        <taxon>Tracheophyta</taxon>
        <taxon>Spermatophyta</taxon>
        <taxon>Magnoliopsida</taxon>
        <taxon>Ranunculales</taxon>
        <taxon>Papaveraceae</taxon>
        <taxon>Papaveroideae</taxon>
        <taxon>Papaver</taxon>
    </lineage>
</organism>
<evidence type="ECO:0000313" key="4">
    <source>
        <dbReference type="Proteomes" id="UP001177140"/>
    </source>
</evidence>
<dbReference type="Proteomes" id="UP001177140">
    <property type="component" value="Unassembled WGS sequence"/>
</dbReference>
<comment type="caution">
    <text evidence="3">The sequence shown here is derived from an EMBL/GenBank/DDBJ whole genome shotgun (WGS) entry which is preliminary data.</text>
</comment>
<evidence type="ECO:0000256" key="1">
    <source>
        <dbReference type="SAM" id="MobiDB-lite"/>
    </source>
</evidence>
<feature type="compositionally biased region" description="Basic and acidic residues" evidence="1">
    <location>
        <begin position="264"/>
        <end position="274"/>
    </location>
</feature>
<name>A0AA41VB56_PAPNU</name>
<dbReference type="InterPro" id="IPR008395">
    <property type="entry name" value="Agenet-like_dom"/>
</dbReference>
<proteinExistence type="predicted"/>
<dbReference type="SMART" id="SM00743">
    <property type="entry name" value="Agenet"/>
    <property type="match status" value="2"/>
</dbReference>
<dbReference type="AlphaFoldDB" id="A0AA41VB56"/>